<name>A0A292PUU3_9PEZI</name>
<evidence type="ECO:0000313" key="3">
    <source>
        <dbReference type="Proteomes" id="UP001412239"/>
    </source>
</evidence>
<dbReference type="Pfam" id="PF17921">
    <property type="entry name" value="Integrase_H2C2"/>
    <property type="match status" value="1"/>
</dbReference>
<dbReference type="EMBL" id="LN891052">
    <property type="protein sequence ID" value="CUS10237.1"/>
    <property type="molecule type" value="Genomic_DNA"/>
</dbReference>
<dbReference type="InterPro" id="IPR050951">
    <property type="entry name" value="Retrovirus_Pol_polyprotein"/>
</dbReference>
<feature type="domain" description="Integrase zinc-binding" evidence="1">
    <location>
        <begin position="50"/>
        <end position="105"/>
    </location>
</feature>
<dbReference type="Gene3D" id="1.10.340.70">
    <property type="match status" value="1"/>
</dbReference>
<proteinExistence type="predicted"/>
<dbReference type="InterPro" id="IPR041588">
    <property type="entry name" value="Integrase_H2C2"/>
</dbReference>
<feature type="non-terminal residue" evidence="2">
    <location>
        <position position="149"/>
    </location>
</feature>
<sequence>MRALKAMIVGEKEVDRNLTIERDTLLYKNLIIERDRLLYKNRWCIPDSLDLKEKIMETKHDSHIAKPSGTYKTVGRVRSNFVWPKMDEAISDYILTCDTSQPNKSIKHKKFALLEPVGVLLRLWTDISIDFIVALPESEGYIKIAVIVD</sequence>
<protein>
    <recommendedName>
        <fullName evidence="1">Integrase zinc-binding domain-containing protein</fullName>
    </recommendedName>
</protein>
<dbReference type="Proteomes" id="UP001412239">
    <property type="component" value="Unassembled WGS sequence"/>
</dbReference>
<dbReference type="AlphaFoldDB" id="A0A292PUU3"/>
<dbReference type="PANTHER" id="PTHR37984">
    <property type="entry name" value="PROTEIN CBG26694"/>
    <property type="match status" value="1"/>
</dbReference>
<reference evidence="2" key="1">
    <citation type="submission" date="2015-10" db="EMBL/GenBank/DDBJ databases">
        <authorList>
            <person name="Regsiter A."/>
            <person name="william w."/>
        </authorList>
    </citation>
    <scope>NUCLEOTIDE SEQUENCE</scope>
    <source>
        <strain evidence="2">Montdore</strain>
    </source>
</reference>
<dbReference type="PANTHER" id="PTHR37984:SF15">
    <property type="entry name" value="INTEGRASE CATALYTIC DOMAIN-CONTAINING PROTEIN"/>
    <property type="match status" value="1"/>
</dbReference>
<evidence type="ECO:0000259" key="1">
    <source>
        <dbReference type="Pfam" id="PF17921"/>
    </source>
</evidence>
<keyword evidence="3" id="KW-1185">Reference proteome</keyword>
<evidence type="ECO:0000313" key="2">
    <source>
        <dbReference type="EMBL" id="CUS10237.1"/>
    </source>
</evidence>
<accession>A0A292PUU3</accession>
<gene>
    <name evidence="2" type="ORF">GSTUAT00005674001</name>
</gene>
<organism evidence="2 3">
    <name type="scientific">Tuber aestivum</name>
    <name type="common">summer truffle</name>
    <dbReference type="NCBI Taxonomy" id="59557"/>
    <lineage>
        <taxon>Eukaryota</taxon>
        <taxon>Fungi</taxon>
        <taxon>Dikarya</taxon>
        <taxon>Ascomycota</taxon>
        <taxon>Pezizomycotina</taxon>
        <taxon>Pezizomycetes</taxon>
        <taxon>Pezizales</taxon>
        <taxon>Tuberaceae</taxon>
        <taxon>Tuber</taxon>
    </lineage>
</organism>